<reference evidence="8 9" key="1">
    <citation type="journal article" date="2011" name="Proc. Natl. Acad. Sci. U.S.A.">
        <title>Evolutionary erosion of yeast sex chromosomes by mating-type switching accidents.</title>
        <authorList>
            <person name="Gordon J.L."/>
            <person name="Armisen D."/>
            <person name="Proux-Wera E."/>
            <person name="Oheigeartaigh S.S."/>
            <person name="Byrne K.P."/>
            <person name="Wolfe K.H."/>
        </authorList>
    </citation>
    <scope>NUCLEOTIDE SEQUENCE [LARGE SCALE GENOMIC DNA]</scope>
    <source>
        <strain evidence="9">ATCC 24235 / CBS 4417 / NBRC 1672 / NRRL Y-8282 / UCD 70-5</strain>
    </source>
</reference>
<feature type="binding site" evidence="6">
    <location>
        <position position="263"/>
    </location>
    <ligand>
        <name>a purine D-ribonucleoside</name>
        <dbReference type="ChEBI" id="CHEBI:142355"/>
    </ligand>
</feature>
<dbReference type="GO" id="GO:0070635">
    <property type="term" value="F:nicotinamide riboside hydrolase activity"/>
    <property type="evidence" value="ECO:0007669"/>
    <property type="project" value="EnsemblFungi"/>
</dbReference>
<dbReference type="PANTHER" id="PTHR11904">
    <property type="entry name" value="METHYLTHIOADENOSINE/PURINE NUCLEOSIDE PHOSPHORYLASE"/>
    <property type="match status" value="1"/>
</dbReference>
<dbReference type="STRING" id="1071381.G8BUI3"/>
<dbReference type="RefSeq" id="XP_003686203.1">
    <property type="nucleotide sequence ID" value="XM_003686155.1"/>
</dbReference>
<dbReference type="GeneID" id="11535433"/>
<keyword evidence="4 5" id="KW-0808">Transferase</keyword>
<evidence type="ECO:0000256" key="2">
    <source>
        <dbReference type="ARBA" id="ARBA00006751"/>
    </source>
</evidence>
<dbReference type="InterPro" id="IPR000845">
    <property type="entry name" value="Nucleoside_phosphorylase_d"/>
</dbReference>
<evidence type="ECO:0000259" key="7">
    <source>
        <dbReference type="Pfam" id="PF01048"/>
    </source>
</evidence>
<dbReference type="GO" id="GO:0034355">
    <property type="term" value="P:NAD+ biosynthetic process via the salvage pathway"/>
    <property type="evidence" value="ECO:0007669"/>
    <property type="project" value="EnsemblFungi"/>
</dbReference>
<evidence type="ECO:0000256" key="3">
    <source>
        <dbReference type="ARBA" id="ARBA00022676"/>
    </source>
</evidence>
<dbReference type="GO" id="GO:0004731">
    <property type="term" value="F:purine-nucleoside phosphorylase activity"/>
    <property type="evidence" value="ECO:0007669"/>
    <property type="project" value="UniProtKB-EC"/>
</dbReference>
<dbReference type="GO" id="GO:0046115">
    <property type="term" value="P:guanosine catabolic process"/>
    <property type="evidence" value="ECO:0007669"/>
    <property type="project" value="EnsemblFungi"/>
</dbReference>
<dbReference type="PIRSF" id="PIRSF000477">
    <property type="entry name" value="PurNPase"/>
    <property type="match status" value="1"/>
</dbReference>
<comment type="pathway">
    <text evidence="1 5">Purine metabolism; purine nucleoside salvage.</text>
</comment>
<feature type="binding site" evidence="6">
    <location>
        <position position="221"/>
    </location>
    <ligand>
        <name>a purine D-ribonucleoside</name>
        <dbReference type="ChEBI" id="CHEBI:142355"/>
    </ligand>
</feature>
<feature type="binding site" evidence="6">
    <location>
        <position position="76"/>
    </location>
    <ligand>
        <name>phosphate</name>
        <dbReference type="ChEBI" id="CHEBI:43474"/>
    </ligand>
</feature>
<dbReference type="HOGENOM" id="CLU_054456_1_2_1"/>
<dbReference type="NCBIfam" id="NF006054">
    <property type="entry name" value="PRK08202.1"/>
    <property type="match status" value="1"/>
</dbReference>
<dbReference type="GO" id="GO:0047724">
    <property type="term" value="F:inosine nucleosidase activity"/>
    <property type="evidence" value="ECO:0007669"/>
    <property type="project" value="EnsemblFungi"/>
</dbReference>
<evidence type="ECO:0000256" key="6">
    <source>
        <dbReference type="PIRSR" id="PIRSR000477-2"/>
    </source>
</evidence>
<comment type="function">
    <text evidence="5">The purine nucleoside phosphorylases catalyze the phosphorolytic breakdown of the N-glycosidic bond in the beta-(deoxy)ribonucleoside molecules, with the formation of the corresponding free purine bases and pentose-1-phosphate.</text>
</comment>
<sequence>MDKFNIEDYREKIAKSAIFIKDQVEAHFGNTFQPRVLIICGSGLGGITNRVATYPVPLKVPYAVIPGFKVSTVFGHEGSLLFGEIEGTPVVVMSGRLHGYEGHTIYDTVFPIRALHEFSQIATMGSLSNLIVTNAAGATNPDYTVCDLMCIIDHINIPGLAGAMHPLKGPNMDEYGPRFLALSDAYDLDLRRLLFQKQKELNIERKIHEGTYTFVSGPTFESRAEVRMIKAMGGDAVGMSTVPEVIVARHCGWKVLAMSLITNECVSDPPASVFDIDAVPLDKSLATHAEVLLNGTKASGDVEALVQAVVSEL</sequence>
<accession>G8BUI3</accession>
<organism evidence="8 9">
    <name type="scientific">Tetrapisispora phaffii (strain ATCC 24235 / CBS 4417 / NBRC 1672 / NRRL Y-8282 / UCD 70-5)</name>
    <name type="common">Yeast</name>
    <name type="synonym">Fabospora phaffii</name>
    <dbReference type="NCBI Taxonomy" id="1071381"/>
    <lineage>
        <taxon>Eukaryota</taxon>
        <taxon>Fungi</taxon>
        <taxon>Dikarya</taxon>
        <taxon>Ascomycota</taxon>
        <taxon>Saccharomycotina</taxon>
        <taxon>Saccharomycetes</taxon>
        <taxon>Saccharomycetales</taxon>
        <taxon>Saccharomycetaceae</taxon>
        <taxon>Tetrapisispora</taxon>
    </lineage>
</organism>
<dbReference type="AlphaFoldDB" id="G8BUI3"/>
<evidence type="ECO:0000313" key="9">
    <source>
        <dbReference type="Proteomes" id="UP000005666"/>
    </source>
</evidence>
<dbReference type="InterPro" id="IPR035994">
    <property type="entry name" value="Nucleoside_phosphorylase_sf"/>
</dbReference>
<dbReference type="OMA" id="EGVYAQF"/>
<dbReference type="NCBIfam" id="TIGR01697">
    <property type="entry name" value="PNPH-PUNA-XAPA"/>
    <property type="match status" value="1"/>
</dbReference>
<dbReference type="Pfam" id="PF01048">
    <property type="entry name" value="PNP_UDP_1"/>
    <property type="match status" value="1"/>
</dbReference>
<comment type="similarity">
    <text evidence="2 5">Belongs to the PNP/MTAP phosphorylase family.</text>
</comment>
<feature type="binding site" evidence="6">
    <location>
        <position position="135"/>
    </location>
    <ligand>
        <name>phosphate</name>
        <dbReference type="ChEBI" id="CHEBI:43474"/>
    </ligand>
</feature>
<dbReference type="PANTHER" id="PTHR11904:SF9">
    <property type="entry name" value="PURINE NUCLEOSIDE PHOSPHORYLASE-RELATED"/>
    <property type="match status" value="1"/>
</dbReference>
<evidence type="ECO:0000256" key="1">
    <source>
        <dbReference type="ARBA" id="ARBA00005058"/>
    </source>
</evidence>
<dbReference type="EMBL" id="HE612861">
    <property type="protein sequence ID" value="CCE63769.1"/>
    <property type="molecule type" value="Genomic_DNA"/>
</dbReference>
<dbReference type="eggNOG" id="KOG3984">
    <property type="taxonomic scope" value="Eukaryota"/>
</dbReference>
<dbReference type="GO" id="GO:0006148">
    <property type="term" value="P:inosine catabolic process"/>
    <property type="evidence" value="ECO:0007669"/>
    <property type="project" value="EnsemblFungi"/>
</dbReference>
<gene>
    <name evidence="8" type="primary">TPHA0F02880</name>
    <name evidence="8" type="ordered locus">TPHA_0F02880</name>
</gene>
<keyword evidence="9" id="KW-1185">Reference proteome</keyword>
<dbReference type="GO" id="GO:0019358">
    <property type="term" value="P:nicotinate nucleotide salvage"/>
    <property type="evidence" value="ECO:0007669"/>
    <property type="project" value="EnsemblFungi"/>
</dbReference>
<dbReference type="OrthoDB" id="10261782at2759"/>
<feature type="binding site" evidence="6">
    <location>
        <begin position="96"/>
        <end position="98"/>
    </location>
    <ligand>
        <name>phosphate</name>
        <dbReference type="ChEBI" id="CHEBI:43474"/>
    </ligand>
</feature>
<dbReference type="GO" id="GO:0005737">
    <property type="term" value="C:cytoplasm"/>
    <property type="evidence" value="ECO:0007669"/>
    <property type="project" value="TreeGrafter"/>
</dbReference>
<dbReference type="InterPro" id="IPR011268">
    <property type="entry name" value="Purine_phosphorylase"/>
</dbReference>
<feature type="domain" description="Nucleoside phosphorylase" evidence="7">
    <location>
        <begin position="36"/>
        <end position="310"/>
    </location>
</feature>
<dbReference type="Gene3D" id="3.40.50.1580">
    <property type="entry name" value="Nucleoside phosphorylase domain"/>
    <property type="match status" value="1"/>
</dbReference>
<evidence type="ECO:0000256" key="4">
    <source>
        <dbReference type="ARBA" id="ARBA00022679"/>
    </source>
</evidence>
<evidence type="ECO:0000313" key="8">
    <source>
        <dbReference type="EMBL" id="CCE63769.1"/>
    </source>
</evidence>
<protein>
    <recommendedName>
        <fullName evidence="5">Purine nucleoside phosphorylase</fullName>
        <ecNumber evidence="5">2.4.2.1</ecNumber>
    </recommendedName>
    <alternativeName>
        <fullName evidence="5">Inosine-guanosine phosphorylase</fullName>
    </alternativeName>
</protein>
<dbReference type="KEGG" id="tpf:TPHA_0F02880"/>
<evidence type="ECO:0000256" key="5">
    <source>
        <dbReference type="PIRNR" id="PIRNR000477"/>
    </source>
</evidence>
<dbReference type="CDD" id="cd09009">
    <property type="entry name" value="PNP-EcPNPII_like"/>
    <property type="match status" value="1"/>
</dbReference>
<dbReference type="UniPathway" id="UPA00606"/>
<feature type="binding site" evidence="6">
    <location>
        <position position="240"/>
    </location>
    <ligand>
        <name>phosphate</name>
        <dbReference type="ChEBI" id="CHEBI:43474"/>
    </ligand>
</feature>
<keyword evidence="3 5" id="KW-0328">Glycosyltransferase</keyword>
<dbReference type="EC" id="2.4.2.1" evidence="5"/>
<dbReference type="Proteomes" id="UP000005666">
    <property type="component" value="Chromosome 6"/>
</dbReference>
<proteinExistence type="inferred from homology"/>
<feature type="binding site" evidence="6">
    <location>
        <position position="42"/>
    </location>
    <ligand>
        <name>phosphate</name>
        <dbReference type="ChEBI" id="CHEBI:43474"/>
    </ligand>
</feature>
<name>G8BUI3_TETPH</name>
<dbReference type="SUPFAM" id="SSF53167">
    <property type="entry name" value="Purine and uridine phosphorylases"/>
    <property type="match status" value="1"/>
</dbReference>